<keyword evidence="2" id="KW-1185">Reference proteome</keyword>
<organism evidence="1 2">
    <name type="scientific">Nitrosomonas supralitoralis</name>
    <dbReference type="NCBI Taxonomy" id="2116706"/>
    <lineage>
        <taxon>Bacteria</taxon>
        <taxon>Pseudomonadati</taxon>
        <taxon>Pseudomonadota</taxon>
        <taxon>Betaproteobacteria</taxon>
        <taxon>Nitrosomonadales</taxon>
        <taxon>Nitrosomonadaceae</taxon>
        <taxon>Nitrosomonas</taxon>
    </lineage>
</organism>
<dbReference type="Proteomes" id="UP000241912">
    <property type="component" value="Unassembled WGS sequence"/>
</dbReference>
<evidence type="ECO:0000313" key="2">
    <source>
        <dbReference type="Proteomes" id="UP000241912"/>
    </source>
</evidence>
<gene>
    <name evidence="1" type="ORF">C7H79_15360</name>
</gene>
<proteinExistence type="predicted"/>
<comment type="caution">
    <text evidence="1">The sequence shown here is derived from an EMBL/GenBank/DDBJ whole genome shotgun (WGS) entry which is preliminary data.</text>
</comment>
<dbReference type="AlphaFoldDB" id="A0A2P7NRJ9"/>
<protein>
    <submittedName>
        <fullName evidence="1">Uncharacterized protein</fullName>
    </submittedName>
</protein>
<reference evidence="1 2" key="1">
    <citation type="submission" date="2018-03" db="EMBL/GenBank/DDBJ databases">
        <title>Draft genome of Nitrosomonas supralitoralis APG5.</title>
        <authorList>
            <person name="Urakawa H."/>
            <person name="Lopez J.V."/>
        </authorList>
    </citation>
    <scope>NUCLEOTIDE SEQUENCE [LARGE SCALE GENOMIC DNA]</scope>
    <source>
        <strain evidence="1 2">APG5</strain>
    </source>
</reference>
<evidence type="ECO:0000313" key="1">
    <source>
        <dbReference type="EMBL" id="PSJ16090.1"/>
    </source>
</evidence>
<dbReference type="EMBL" id="PXXU01000073">
    <property type="protein sequence ID" value="PSJ16090.1"/>
    <property type="molecule type" value="Genomic_DNA"/>
</dbReference>
<name>A0A2P7NRJ9_9PROT</name>
<sequence length="66" mass="7527">MDSVMNPCAYMANPNLHVRLLLDLNQEVDAQDRSALFRLGTQLTQAHAWDDLLKKITQQIQGTTSW</sequence>
<accession>A0A2P7NRJ9</accession>